<dbReference type="Pfam" id="PF17931">
    <property type="entry name" value="TetR_C_23"/>
    <property type="match status" value="1"/>
</dbReference>
<comment type="caution">
    <text evidence="2">The sequence shown here is derived from an EMBL/GenBank/DDBJ whole genome shotgun (WGS) entry which is preliminary data.</text>
</comment>
<evidence type="ECO:0000259" key="1">
    <source>
        <dbReference type="Pfam" id="PF17931"/>
    </source>
</evidence>
<dbReference type="OrthoDB" id="977687at2"/>
<gene>
    <name evidence="2" type="ORF">C3L50_15425</name>
</gene>
<keyword evidence="3" id="KW-1185">Reference proteome</keyword>
<sequence length="219" mass="26210">MATKKSEITRDKIVSMYMKHKLENAEKPKSVYQFAKENDFEEKQFYSFFGTLESIEKEIYKLFFENTVQLIQKDANYNTYDMKSKMLSFYFTFFEILSANRSYVVMSLKEDKNQLKNLIQLSSLRSEFKKYVAEIITDEERIQFEKLQNFQEKAIQESAWIQLLVTLKFWLEDKSPAFEKTDIFIEKSVKLSFELMNTTPLDSLIDFGKFLFKEKTQKN</sequence>
<dbReference type="SUPFAM" id="SSF48498">
    <property type="entry name" value="Tetracyclin repressor-like, C-terminal domain"/>
    <property type="match status" value="1"/>
</dbReference>
<accession>A0A2S5A1W3</accession>
<dbReference type="RefSeq" id="WP_103807080.1">
    <property type="nucleotide sequence ID" value="NZ_PQVG01000011.1"/>
</dbReference>
<dbReference type="InterPro" id="IPR041673">
    <property type="entry name" value="TetR_C_23"/>
</dbReference>
<reference evidence="2 3" key="1">
    <citation type="submission" date="2018-01" db="EMBL/GenBank/DDBJ databases">
        <authorList>
            <person name="Gaut B.S."/>
            <person name="Morton B.R."/>
            <person name="Clegg M.T."/>
            <person name="Duvall M.R."/>
        </authorList>
    </citation>
    <scope>NUCLEOTIDE SEQUENCE [LARGE SCALE GENOMIC DNA]</scope>
    <source>
        <strain evidence="2 3">HR-AY</strain>
    </source>
</reference>
<organism evidence="2 3">
    <name type="scientific">Flavobacterium alvei</name>
    <dbReference type="NCBI Taxonomy" id="2080416"/>
    <lineage>
        <taxon>Bacteria</taxon>
        <taxon>Pseudomonadati</taxon>
        <taxon>Bacteroidota</taxon>
        <taxon>Flavobacteriia</taxon>
        <taxon>Flavobacteriales</taxon>
        <taxon>Flavobacteriaceae</taxon>
        <taxon>Flavobacterium</taxon>
    </lineage>
</organism>
<proteinExistence type="predicted"/>
<dbReference type="Proteomes" id="UP000237310">
    <property type="component" value="Unassembled WGS sequence"/>
</dbReference>
<dbReference type="EMBL" id="PQVG01000011">
    <property type="protein sequence ID" value="POY36514.1"/>
    <property type="molecule type" value="Genomic_DNA"/>
</dbReference>
<name>A0A2S5A1W3_9FLAO</name>
<evidence type="ECO:0000313" key="2">
    <source>
        <dbReference type="EMBL" id="POY36514.1"/>
    </source>
</evidence>
<feature type="domain" description="Tetracyclin repressor-like C-terminal" evidence="1">
    <location>
        <begin position="85"/>
        <end position="211"/>
    </location>
</feature>
<protein>
    <submittedName>
        <fullName evidence="2">Heat-shock protein</fullName>
    </submittedName>
</protein>
<dbReference type="AlphaFoldDB" id="A0A2S5A1W3"/>
<evidence type="ECO:0000313" key="3">
    <source>
        <dbReference type="Proteomes" id="UP000237310"/>
    </source>
</evidence>
<dbReference type="InterPro" id="IPR036271">
    <property type="entry name" value="Tet_transcr_reg_TetR-rel_C_sf"/>
</dbReference>